<evidence type="ECO:0000256" key="1">
    <source>
        <dbReference type="ARBA" id="ARBA00023080"/>
    </source>
</evidence>
<dbReference type="SUPFAM" id="SSF51283">
    <property type="entry name" value="dUTPase-like"/>
    <property type="match status" value="1"/>
</dbReference>
<dbReference type="AlphaFoldDB" id="A0A1H6RZ98"/>
<proteinExistence type="predicted"/>
<keyword evidence="2" id="KW-0812">Transmembrane</keyword>
<evidence type="ECO:0000313" key="4">
    <source>
        <dbReference type="Proteomes" id="UP000183028"/>
    </source>
</evidence>
<dbReference type="EMBL" id="FNYK01000012">
    <property type="protein sequence ID" value="SEI60979.1"/>
    <property type="molecule type" value="Genomic_DNA"/>
</dbReference>
<feature type="transmembrane region" description="Helical" evidence="2">
    <location>
        <begin position="210"/>
        <end position="230"/>
    </location>
</feature>
<dbReference type="STRING" id="322505.SAMN04487836_13027"/>
<keyword evidence="4" id="KW-1185">Reference proteome</keyword>
<dbReference type="RefSeq" id="WP_033161584.1">
    <property type="nucleotide sequence ID" value="NZ_CACVPP010000005.1"/>
</dbReference>
<accession>A0A1H6RZ98</accession>
<evidence type="ECO:0000256" key="2">
    <source>
        <dbReference type="SAM" id="Phobius"/>
    </source>
</evidence>
<evidence type="ECO:0000313" key="3">
    <source>
        <dbReference type="EMBL" id="SEI60979.1"/>
    </source>
</evidence>
<dbReference type="GO" id="GO:0006229">
    <property type="term" value="P:dUTP biosynthetic process"/>
    <property type="evidence" value="ECO:0007669"/>
    <property type="project" value="InterPro"/>
</dbReference>
<dbReference type="InterPro" id="IPR036157">
    <property type="entry name" value="dUTPase-like_sf"/>
</dbReference>
<dbReference type="InterPro" id="IPR011962">
    <property type="entry name" value="dCTP_deaminase"/>
</dbReference>
<sequence>MYLAGNDLNSFVKENVDGYREGSIGIVSYDLIINEIYDPNEKATHERYQLNPGDTVFVGSNETVSFPDDCLGFVNLRNSAVRMGIGFYSPVYHPGHRTRIFTRIKNESSDIIMIERGQSVLSLMIYQLDHHVEPYSGKYTDQFDFANVHKFESTKLPDVVRLEKAAKKIEDSEQSIYGNVMTIMTIFIAIFSIVNLNMGLFGKNMSLKNIMIYNDVILTGISLLVTLISVMLGKHSKMSTSMLCRITIVLFVVAILMYFLM</sequence>
<dbReference type="Pfam" id="PF22769">
    <property type="entry name" value="DCD"/>
    <property type="match status" value="1"/>
</dbReference>
<dbReference type="PANTHER" id="PTHR42680:SF3">
    <property type="entry name" value="DCTP DEAMINASE"/>
    <property type="match status" value="1"/>
</dbReference>
<dbReference type="PANTHER" id="PTHR42680">
    <property type="entry name" value="DCTP DEAMINASE"/>
    <property type="match status" value="1"/>
</dbReference>
<dbReference type="OrthoDB" id="2065728at2"/>
<reference evidence="4" key="1">
    <citation type="submission" date="2016-10" db="EMBL/GenBank/DDBJ databases">
        <authorList>
            <person name="Varghese N."/>
        </authorList>
    </citation>
    <scope>NUCLEOTIDE SEQUENCE [LARGE SCALE GENOMIC DNA]</scope>
    <source>
        <strain evidence="4">DSM 20406</strain>
    </source>
</reference>
<organism evidence="3 4">
    <name type="scientific">Sharpea azabuensis</name>
    <dbReference type="NCBI Taxonomy" id="322505"/>
    <lineage>
        <taxon>Bacteria</taxon>
        <taxon>Bacillati</taxon>
        <taxon>Bacillota</taxon>
        <taxon>Erysipelotrichia</taxon>
        <taxon>Erysipelotrichales</taxon>
        <taxon>Coprobacillaceae</taxon>
        <taxon>Sharpea</taxon>
    </lineage>
</organism>
<keyword evidence="2" id="KW-0472">Membrane</keyword>
<name>A0A1H6RZ98_9FIRM</name>
<keyword evidence="2" id="KW-1133">Transmembrane helix</keyword>
<dbReference type="GeneID" id="54119001"/>
<feature type="transmembrane region" description="Helical" evidence="2">
    <location>
        <begin position="242"/>
        <end position="260"/>
    </location>
</feature>
<feature type="transmembrane region" description="Helical" evidence="2">
    <location>
        <begin position="176"/>
        <end position="198"/>
    </location>
</feature>
<dbReference type="eggNOG" id="COG0717">
    <property type="taxonomic scope" value="Bacteria"/>
</dbReference>
<dbReference type="GO" id="GO:0008829">
    <property type="term" value="F:dCTP deaminase activity"/>
    <property type="evidence" value="ECO:0007669"/>
    <property type="project" value="InterPro"/>
</dbReference>
<gene>
    <name evidence="3" type="ORF">SAMN04487834_101217</name>
</gene>
<keyword evidence="1" id="KW-0546">Nucleotide metabolism</keyword>
<evidence type="ECO:0008006" key="5">
    <source>
        <dbReference type="Google" id="ProtNLM"/>
    </source>
</evidence>
<dbReference type="Proteomes" id="UP000183028">
    <property type="component" value="Unassembled WGS sequence"/>
</dbReference>
<protein>
    <recommendedName>
        <fullName evidence="5">Deoxycytidine triphosphate deaminase</fullName>
    </recommendedName>
</protein>
<dbReference type="Gene3D" id="2.70.40.10">
    <property type="match status" value="1"/>
</dbReference>